<feature type="domain" description="OmpR/PhoB-type" evidence="5">
    <location>
        <begin position="24"/>
        <end position="96"/>
    </location>
</feature>
<sequence length="253" mass="26796">MTTDDASVEPRVLLLGPVEVELGDRRVPGGPPLQQAVLACLALSPGRVWSADQAGRRGVGRRAPERPAASLHTYVWSLRRVLGAERLTRSAAGYALELSADGCDAVVARAAGPAAARAVAEGDPERAVRLLAEALASWRGPALAGAGGAGAEAQRHELDQAADVAGRAGWPGCCCAWAGPGRRPTRCVRWCARTRCARRRASCTSPRWPRTGAAARRSASLRRIEEALRSDLGVRPGPGLGRLARRRASRRRT</sequence>
<dbReference type="InterPro" id="IPR051677">
    <property type="entry name" value="AfsR-DnrI-RedD_regulator"/>
</dbReference>
<dbReference type="Proteomes" id="UP001157017">
    <property type="component" value="Unassembled WGS sequence"/>
</dbReference>
<dbReference type="EMBL" id="BSUZ01000001">
    <property type="protein sequence ID" value="GMA86673.1"/>
    <property type="molecule type" value="Genomic_DNA"/>
</dbReference>
<keyword evidence="7" id="KW-1185">Reference proteome</keyword>
<dbReference type="InterPro" id="IPR036388">
    <property type="entry name" value="WH-like_DNA-bd_sf"/>
</dbReference>
<comment type="caution">
    <text evidence="6">The sequence shown here is derived from an EMBL/GenBank/DDBJ whole genome shotgun (WGS) entry which is preliminary data.</text>
</comment>
<evidence type="ECO:0000259" key="5">
    <source>
        <dbReference type="SMART" id="SM00862"/>
    </source>
</evidence>
<proteinExistence type="inferred from homology"/>
<evidence type="ECO:0000313" key="6">
    <source>
        <dbReference type="EMBL" id="GMA86673.1"/>
    </source>
</evidence>
<protein>
    <recommendedName>
        <fullName evidence="5">OmpR/PhoB-type domain-containing protein</fullName>
    </recommendedName>
</protein>
<dbReference type="InterPro" id="IPR011990">
    <property type="entry name" value="TPR-like_helical_dom_sf"/>
</dbReference>
<dbReference type="PANTHER" id="PTHR35807:SF1">
    <property type="entry name" value="TRANSCRIPTIONAL REGULATOR REDD"/>
    <property type="match status" value="1"/>
</dbReference>
<dbReference type="InterPro" id="IPR016032">
    <property type="entry name" value="Sig_transdc_resp-reg_C-effctor"/>
</dbReference>
<dbReference type="Pfam" id="PF03704">
    <property type="entry name" value="BTAD"/>
    <property type="match status" value="1"/>
</dbReference>
<keyword evidence="3" id="KW-0238">DNA-binding</keyword>
<evidence type="ECO:0000256" key="1">
    <source>
        <dbReference type="ARBA" id="ARBA00005820"/>
    </source>
</evidence>
<evidence type="ECO:0000256" key="3">
    <source>
        <dbReference type="ARBA" id="ARBA00023125"/>
    </source>
</evidence>
<reference evidence="7" key="1">
    <citation type="journal article" date="2019" name="Int. J. Syst. Evol. Microbiol.">
        <title>The Global Catalogue of Microorganisms (GCM) 10K type strain sequencing project: providing services to taxonomists for standard genome sequencing and annotation.</title>
        <authorList>
            <consortium name="The Broad Institute Genomics Platform"/>
            <consortium name="The Broad Institute Genome Sequencing Center for Infectious Disease"/>
            <person name="Wu L."/>
            <person name="Ma J."/>
        </authorList>
    </citation>
    <scope>NUCLEOTIDE SEQUENCE [LARGE SCALE GENOMIC DNA]</scope>
    <source>
        <strain evidence="7">NBRC 108730</strain>
    </source>
</reference>
<dbReference type="InterPro" id="IPR001867">
    <property type="entry name" value="OmpR/PhoB-type_DNA-bd"/>
</dbReference>
<keyword evidence="2" id="KW-0805">Transcription regulation</keyword>
<evidence type="ECO:0000256" key="2">
    <source>
        <dbReference type="ARBA" id="ARBA00023015"/>
    </source>
</evidence>
<dbReference type="Gene3D" id="1.25.40.10">
    <property type="entry name" value="Tetratricopeptide repeat domain"/>
    <property type="match status" value="1"/>
</dbReference>
<accession>A0ABQ6JGZ2</accession>
<comment type="similarity">
    <text evidence="1">Belongs to the AfsR/DnrI/RedD regulatory family.</text>
</comment>
<dbReference type="Gene3D" id="1.10.10.10">
    <property type="entry name" value="Winged helix-like DNA-binding domain superfamily/Winged helix DNA-binding domain"/>
    <property type="match status" value="1"/>
</dbReference>
<dbReference type="PANTHER" id="PTHR35807">
    <property type="entry name" value="TRANSCRIPTIONAL REGULATOR REDD-RELATED"/>
    <property type="match status" value="1"/>
</dbReference>
<gene>
    <name evidence="6" type="ORF">GCM10025868_19230</name>
</gene>
<name>A0ABQ6JGZ2_9ACTN</name>
<dbReference type="SUPFAM" id="SSF46894">
    <property type="entry name" value="C-terminal effector domain of the bipartite response regulators"/>
    <property type="match status" value="1"/>
</dbReference>
<dbReference type="InterPro" id="IPR005158">
    <property type="entry name" value="BTAD"/>
</dbReference>
<evidence type="ECO:0000256" key="4">
    <source>
        <dbReference type="ARBA" id="ARBA00023163"/>
    </source>
</evidence>
<evidence type="ECO:0000313" key="7">
    <source>
        <dbReference type="Proteomes" id="UP001157017"/>
    </source>
</evidence>
<organism evidence="6 7">
    <name type="scientific">Angustibacter aerolatus</name>
    <dbReference type="NCBI Taxonomy" id="1162965"/>
    <lineage>
        <taxon>Bacteria</taxon>
        <taxon>Bacillati</taxon>
        <taxon>Actinomycetota</taxon>
        <taxon>Actinomycetes</taxon>
        <taxon>Kineosporiales</taxon>
        <taxon>Kineosporiaceae</taxon>
    </lineage>
</organism>
<dbReference type="SMART" id="SM00862">
    <property type="entry name" value="Trans_reg_C"/>
    <property type="match status" value="1"/>
</dbReference>
<keyword evidence="4" id="KW-0804">Transcription</keyword>